<proteinExistence type="predicted"/>
<name>N6U294_DENPD</name>
<dbReference type="HOGENOM" id="CLU_029171_3_0_1"/>
<dbReference type="PANTHER" id="PTHR31061:SF24">
    <property type="entry name" value="LD22376P"/>
    <property type="match status" value="1"/>
</dbReference>
<dbReference type="AlphaFoldDB" id="N6U294"/>
<feature type="non-terminal residue" evidence="1">
    <location>
        <position position="1"/>
    </location>
</feature>
<accession>N6U294</accession>
<dbReference type="EMBL" id="KB741007">
    <property type="protein sequence ID" value="ENN75660.1"/>
    <property type="molecule type" value="Genomic_DNA"/>
</dbReference>
<dbReference type="OMA" id="KGRIINW"/>
<dbReference type="OrthoDB" id="2149840at2759"/>
<organism evidence="1">
    <name type="scientific">Dendroctonus ponderosae</name>
    <name type="common">Mountain pine beetle</name>
    <dbReference type="NCBI Taxonomy" id="77166"/>
    <lineage>
        <taxon>Eukaryota</taxon>
        <taxon>Metazoa</taxon>
        <taxon>Ecdysozoa</taxon>
        <taxon>Arthropoda</taxon>
        <taxon>Hexapoda</taxon>
        <taxon>Insecta</taxon>
        <taxon>Pterygota</taxon>
        <taxon>Neoptera</taxon>
        <taxon>Endopterygota</taxon>
        <taxon>Coleoptera</taxon>
        <taxon>Polyphaga</taxon>
        <taxon>Cucujiformia</taxon>
        <taxon>Curculionidae</taxon>
        <taxon>Scolytinae</taxon>
        <taxon>Dendroctonus</taxon>
    </lineage>
</organism>
<gene>
    <name evidence="1" type="ORF">YQE_07838</name>
</gene>
<evidence type="ECO:0000313" key="1">
    <source>
        <dbReference type="EMBL" id="ENN75660.1"/>
    </source>
</evidence>
<protein>
    <submittedName>
        <fullName evidence="1">Uncharacterized protein</fullName>
    </submittedName>
</protein>
<dbReference type="PANTHER" id="PTHR31061">
    <property type="entry name" value="LD22376P"/>
    <property type="match status" value="1"/>
</dbReference>
<sequence>MLTVLLIHFLIFGGLCLALAMWKKWQENRASVDGSKESSAKKERILSLDTFRGISIVIMIFANFGNGGYDVIQHATWNGLHVADLVFPWFMWIMGACIPISLASSFKKGVPNKDIMWNVSKVPKDSTHCNCRIMLREFQRSIKLFLLGIFLNSGCNLYYIRIFGVLQRFGLCYFIVTTICVFTMHRDLSSRSQHYIMKHFDDILKVWKAWIISSAILVVHTILIFVVAAPGCPSVEINAILVMFLLYKTLFRSYMGPGGLHKNQQFYNCVGGATGYIDRLILGNHVYQNPTIYSVYEAKPFDPEGIVGTMFNDNFPCDVRCASRSHITSLQRTLSKSQQVAGLVFNLGNFGRSFVWLLQSLSFVFVTSCFAFVLLSVCYFLIDVKKWWSGKPLLFAGMNAIILYI</sequence>
<reference evidence="1" key="1">
    <citation type="journal article" date="2013" name="Genome Biol.">
        <title>Draft genome of the mountain pine beetle, Dendroctonus ponderosae Hopkins, a major forest pest.</title>
        <authorList>
            <person name="Keeling C.I."/>
            <person name="Yuen M.M."/>
            <person name="Liao N.Y."/>
            <person name="Docking T.R."/>
            <person name="Chan S.K."/>
            <person name="Taylor G.A."/>
            <person name="Palmquist D.L."/>
            <person name="Jackman S.D."/>
            <person name="Nguyen A."/>
            <person name="Li M."/>
            <person name="Henderson H."/>
            <person name="Janes J.K."/>
            <person name="Zhao Y."/>
            <person name="Pandoh P."/>
            <person name="Moore R."/>
            <person name="Sperling F.A."/>
            <person name="Huber D.P."/>
            <person name="Birol I."/>
            <person name="Jones S.J."/>
            <person name="Bohlmann J."/>
        </authorList>
    </citation>
    <scope>NUCLEOTIDE SEQUENCE</scope>
</reference>
<feature type="non-terminal residue" evidence="1">
    <location>
        <position position="405"/>
    </location>
</feature>